<dbReference type="Proteomes" id="UP000018144">
    <property type="component" value="Unassembled WGS sequence"/>
</dbReference>
<gene>
    <name evidence="2" type="ORF">PCON_12586</name>
</gene>
<reference evidence="2 3" key="1">
    <citation type="journal article" date="2013" name="PLoS Genet.">
        <title>The genome and development-dependent transcriptomes of Pyronema confluens: a window into fungal evolution.</title>
        <authorList>
            <person name="Traeger S."/>
            <person name="Altegoer F."/>
            <person name="Freitag M."/>
            <person name="Gabaldon T."/>
            <person name="Kempken F."/>
            <person name="Kumar A."/>
            <person name="Marcet-Houben M."/>
            <person name="Poggeler S."/>
            <person name="Stajich J.E."/>
            <person name="Nowrousian M."/>
        </authorList>
    </citation>
    <scope>NUCLEOTIDE SEQUENCE [LARGE SCALE GENOMIC DNA]</scope>
    <source>
        <strain evidence="3">CBS 100304</strain>
        <tissue evidence="2">Vegetative mycelium</tissue>
    </source>
</reference>
<dbReference type="EMBL" id="HF935745">
    <property type="protein sequence ID" value="CCX32244.1"/>
    <property type="molecule type" value="Genomic_DNA"/>
</dbReference>
<dbReference type="AlphaFoldDB" id="U4LJI0"/>
<feature type="compositionally biased region" description="Polar residues" evidence="1">
    <location>
        <begin position="125"/>
        <end position="142"/>
    </location>
</feature>
<dbReference type="OrthoDB" id="2095648at2759"/>
<organism evidence="2 3">
    <name type="scientific">Pyronema omphalodes (strain CBS 100304)</name>
    <name type="common">Pyronema confluens</name>
    <dbReference type="NCBI Taxonomy" id="1076935"/>
    <lineage>
        <taxon>Eukaryota</taxon>
        <taxon>Fungi</taxon>
        <taxon>Dikarya</taxon>
        <taxon>Ascomycota</taxon>
        <taxon>Pezizomycotina</taxon>
        <taxon>Pezizomycetes</taxon>
        <taxon>Pezizales</taxon>
        <taxon>Pyronemataceae</taxon>
        <taxon>Pyronema</taxon>
    </lineage>
</organism>
<proteinExistence type="predicted"/>
<feature type="region of interest" description="Disordered" evidence="1">
    <location>
        <begin position="24"/>
        <end position="67"/>
    </location>
</feature>
<sequence length="198" mass="21204">MTKRIAFCNTPLFTHVAQNFSHHINAPQPTEDNSSSLFNKDSSPIAKSPESTTSSIKPTGPLDTIGKGRIELTPLTRDPLFMQSGANTSYLNTTIPDPPPQFSSSSPTQHGLLRTESLGEGSPQRPESGTLQSDKLNGTLTPDTDKANRIAQYEAMGGFPSYGGGQDAGFIVKRTNWAGRALGDTPISKYPNGRILGN</sequence>
<evidence type="ECO:0000313" key="3">
    <source>
        <dbReference type="Proteomes" id="UP000018144"/>
    </source>
</evidence>
<feature type="region of interest" description="Disordered" evidence="1">
    <location>
        <begin position="88"/>
        <end position="144"/>
    </location>
</feature>
<evidence type="ECO:0000256" key="1">
    <source>
        <dbReference type="SAM" id="MobiDB-lite"/>
    </source>
</evidence>
<keyword evidence="3" id="KW-1185">Reference proteome</keyword>
<name>U4LJI0_PYROM</name>
<evidence type="ECO:0000313" key="2">
    <source>
        <dbReference type="EMBL" id="CCX32244.1"/>
    </source>
</evidence>
<feature type="compositionally biased region" description="Polar residues" evidence="1">
    <location>
        <begin position="24"/>
        <end position="42"/>
    </location>
</feature>
<protein>
    <submittedName>
        <fullName evidence="2">Uncharacterized protein</fullName>
    </submittedName>
</protein>
<accession>U4LJI0</accession>